<dbReference type="PANTHER" id="PTHR17613">
    <property type="entry name" value="CEREBRAL PROTEIN-11-RELATED"/>
    <property type="match status" value="1"/>
</dbReference>
<evidence type="ECO:0000256" key="5">
    <source>
        <dbReference type="ARBA" id="ARBA00023054"/>
    </source>
</evidence>
<accession>A0AAV4A0X8</accession>
<evidence type="ECO:0000313" key="11">
    <source>
        <dbReference type="Proteomes" id="UP000735302"/>
    </source>
</evidence>
<feature type="compositionally biased region" description="Basic residues" evidence="8">
    <location>
        <begin position="135"/>
        <end position="146"/>
    </location>
</feature>
<evidence type="ECO:0000313" key="10">
    <source>
        <dbReference type="EMBL" id="GFO01821.1"/>
    </source>
</evidence>
<evidence type="ECO:0000256" key="2">
    <source>
        <dbReference type="ARBA" id="ARBA00008108"/>
    </source>
</evidence>
<gene>
    <name evidence="10" type="ORF">PoB_002832600</name>
</gene>
<keyword evidence="11" id="KW-1185">Reference proteome</keyword>
<feature type="transmembrane region" description="Helical" evidence="9">
    <location>
        <begin position="421"/>
        <end position="438"/>
    </location>
</feature>
<evidence type="ECO:0000256" key="8">
    <source>
        <dbReference type="SAM" id="MobiDB-lite"/>
    </source>
</evidence>
<comment type="similarity">
    <text evidence="2">Belongs to the TEX28 family.</text>
</comment>
<keyword evidence="4 9" id="KW-1133">Transmembrane helix</keyword>
<protein>
    <submittedName>
        <fullName evidence="10">Transmembrane and coiled-coil domains protein</fullName>
    </submittedName>
</protein>
<feature type="transmembrane region" description="Helical" evidence="9">
    <location>
        <begin position="389"/>
        <end position="409"/>
    </location>
</feature>
<dbReference type="GO" id="GO:0012505">
    <property type="term" value="C:endomembrane system"/>
    <property type="evidence" value="ECO:0007669"/>
    <property type="project" value="TreeGrafter"/>
</dbReference>
<reference evidence="10 11" key="1">
    <citation type="journal article" date="2021" name="Elife">
        <title>Chloroplast acquisition without the gene transfer in kleptoplastic sea slugs, Plakobranchus ocellatus.</title>
        <authorList>
            <person name="Maeda T."/>
            <person name="Takahashi S."/>
            <person name="Yoshida T."/>
            <person name="Shimamura S."/>
            <person name="Takaki Y."/>
            <person name="Nagai Y."/>
            <person name="Toyoda A."/>
            <person name="Suzuki Y."/>
            <person name="Arimoto A."/>
            <person name="Ishii H."/>
            <person name="Satoh N."/>
            <person name="Nishiyama T."/>
            <person name="Hasebe M."/>
            <person name="Maruyama T."/>
            <person name="Minagawa J."/>
            <person name="Obokata J."/>
            <person name="Shigenobu S."/>
        </authorList>
    </citation>
    <scope>NUCLEOTIDE SEQUENCE [LARGE SCALE GENOMIC DNA]</scope>
</reference>
<dbReference type="Pfam" id="PF10267">
    <property type="entry name" value="Tmemb_cc2"/>
    <property type="match status" value="1"/>
</dbReference>
<evidence type="ECO:0000256" key="9">
    <source>
        <dbReference type="SAM" id="Phobius"/>
    </source>
</evidence>
<dbReference type="EMBL" id="BLXT01003539">
    <property type="protein sequence ID" value="GFO01821.1"/>
    <property type="molecule type" value="Genomic_DNA"/>
</dbReference>
<feature type="coiled-coil region" evidence="7">
    <location>
        <begin position="291"/>
        <end position="325"/>
    </location>
</feature>
<comment type="subcellular location">
    <subcellularLocation>
        <location evidence="1">Membrane</location>
    </subcellularLocation>
</comment>
<evidence type="ECO:0000256" key="6">
    <source>
        <dbReference type="ARBA" id="ARBA00023136"/>
    </source>
</evidence>
<proteinExistence type="inferred from homology"/>
<keyword evidence="6 9" id="KW-0472">Membrane</keyword>
<dbReference type="Proteomes" id="UP000735302">
    <property type="component" value="Unassembled WGS sequence"/>
</dbReference>
<evidence type="ECO:0000256" key="1">
    <source>
        <dbReference type="ARBA" id="ARBA00004370"/>
    </source>
</evidence>
<organism evidence="10 11">
    <name type="scientific">Plakobranchus ocellatus</name>
    <dbReference type="NCBI Taxonomy" id="259542"/>
    <lineage>
        <taxon>Eukaryota</taxon>
        <taxon>Metazoa</taxon>
        <taxon>Spiralia</taxon>
        <taxon>Lophotrochozoa</taxon>
        <taxon>Mollusca</taxon>
        <taxon>Gastropoda</taxon>
        <taxon>Heterobranchia</taxon>
        <taxon>Euthyneura</taxon>
        <taxon>Panpulmonata</taxon>
        <taxon>Sacoglossa</taxon>
        <taxon>Placobranchoidea</taxon>
        <taxon>Plakobranchidae</taxon>
        <taxon>Plakobranchus</taxon>
    </lineage>
</organism>
<sequence>MPAVLEVSLYICLEYCNIPSVIDCCYVGIRLESKAAKQTNKQINKTPRVWRFRCSSNARIKSVRAKPLPNPLHYYLFLGPTTPLAPTSTIVSKPKEFAHLIKNRFGSADNITQLSKFYIGMYPDRPSGHLEKSTSHHYHHHHHHRNSSNTPQQHHFHHLLPISSPSTGLAVSRSELDDQGVTETDGKSGGTLPASFKYASDDENSSITSGSGPHAGGLLMGSPGHTASGGGHFTSTQAGQQLQMVTLTPGALEPIMAELKEVKESNRRVSEVLLRQTEEFEDHRVHMQNEMSLLRSQLEDERFRVERLEEQLNDLTELHQHEILNLRQDLASTEEKIEYRLDERTTDLSDLVDNTSTRISRLEQQQQQQQILSMEMVENATFRTIISKLINVVLALLAVVLVCVSTAANFLSPFLHSTPRLVISLTAALLAWLVYHYLPNIQAAGSWTLGIFSWPWS</sequence>
<evidence type="ECO:0000256" key="4">
    <source>
        <dbReference type="ARBA" id="ARBA00022989"/>
    </source>
</evidence>
<feature type="region of interest" description="Disordered" evidence="8">
    <location>
        <begin position="128"/>
        <end position="235"/>
    </location>
</feature>
<name>A0AAV4A0X8_9GAST</name>
<keyword evidence="5 7" id="KW-0175">Coiled coil</keyword>
<dbReference type="PANTHER" id="PTHR17613:SF14">
    <property type="entry name" value="DEMENTIN, ISOFORM H"/>
    <property type="match status" value="1"/>
</dbReference>
<evidence type="ECO:0000256" key="3">
    <source>
        <dbReference type="ARBA" id="ARBA00022692"/>
    </source>
</evidence>
<dbReference type="AlphaFoldDB" id="A0AAV4A0X8"/>
<dbReference type="GO" id="GO:0016020">
    <property type="term" value="C:membrane"/>
    <property type="evidence" value="ECO:0007669"/>
    <property type="project" value="UniProtKB-SubCell"/>
</dbReference>
<evidence type="ECO:0000256" key="7">
    <source>
        <dbReference type="SAM" id="Coils"/>
    </source>
</evidence>
<comment type="caution">
    <text evidence="10">The sequence shown here is derived from an EMBL/GenBank/DDBJ whole genome shotgun (WGS) entry which is preliminary data.</text>
</comment>
<dbReference type="InterPro" id="IPR019394">
    <property type="entry name" value="TEX28/TMCC"/>
</dbReference>
<keyword evidence="3 9" id="KW-0812">Transmembrane</keyword>